<reference evidence="1 2" key="1">
    <citation type="journal article" date="2021" name="G3 (Bethesda)">
        <title>Improved contiguity of the threespine stickleback genome using long-read sequencing.</title>
        <authorList>
            <person name="Nath S."/>
            <person name="Shaw D.E."/>
            <person name="White M.A."/>
        </authorList>
    </citation>
    <scope>NUCLEOTIDE SEQUENCE [LARGE SCALE GENOMIC DNA]</scope>
    <source>
        <strain evidence="1 2">Lake Benthic</strain>
    </source>
</reference>
<dbReference type="AlphaFoldDB" id="A0AAQ4P3B3"/>
<reference evidence="1" key="2">
    <citation type="submission" date="2025-08" db="UniProtKB">
        <authorList>
            <consortium name="Ensembl"/>
        </authorList>
    </citation>
    <scope>IDENTIFICATION</scope>
</reference>
<evidence type="ECO:0000313" key="1">
    <source>
        <dbReference type="Ensembl" id="ENSGACP00000033330.1"/>
    </source>
</evidence>
<reference evidence="1" key="3">
    <citation type="submission" date="2025-09" db="UniProtKB">
        <authorList>
            <consortium name="Ensembl"/>
        </authorList>
    </citation>
    <scope>IDENTIFICATION</scope>
</reference>
<evidence type="ECO:0000313" key="2">
    <source>
        <dbReference type="Proteomes" id="UP000007635"/>
    </source>
</evidence>
<name>A0AAQ4P3B3_GASAC</name>
<dbReference type="Proteomes" id="UP000007635">
    <property type="component" value="Chromosome XVIII"/>
</dbReference>
<proteinExistence type="predicted"/>
<keyword evidence="2" id="KW-1185">Reference proteome</keyword>
<dbReference type="Ensembl" id="ENSGACT00000042545.1">
    <property type="protein sequence ID" value="ENSGACP00000033330.1"/>
    <property type="gene ID" value="ENSGACG00000029140.1"/>
</dbReference>
<sequence length="72" mass="8157">MAGDGATIKSRIRNLLLRSPSAKQRKSRETFSVTNTSCHPTSSVIQREIINYRSNFRKPGFALIIVCMMITR</sequence>
<accession>A0AAQ4P3B3</accession>
<protein>
    <submittedName>
        <fullName evidence="1">Uncharacterized protein</fullName>
    </submittedName>
</protein>
<organism evidence="1 2">
    <name type="scientific">Gasterosteus aculeatus aculeatus</name>
    <name type="common">three-spined stickleback</name>
    <dbReference type="NCBI Taxonomy" id="481459"/>
    <lineage>
        <taxon>Eukaryota</taxon>
        <taxon>Metazoa</taxon>
        <taxon>Chordata</taxon>
        <taxon>Craniata</taxon>
        <taxon>Vertebrata</taxon>
        <taxon>Euteleostomi</taxon>
        <taxon>Actinopterygii</taxon>
        <taxon>Neopterygii</taxon>
        <taxon>Teleostei</taxon>
        <taxon>Neoteleostei</taxon>
        <taxon>Acanthomorphata</taxon>
        <taxon>Eupercaria</taxon>
        <taxon>Perciformes</taxon>
        <taxon>Cottioidei</taxon>
        <taxon>Gasterosteales</taxon>
        <taxon>Gasterosteidae</taxon>
        <taxon>Gasterosteus</taxon>
    </lineage>
</organism>